<organism evidence="1 2">
    <name type="scientific">Hyalomma asiaticum</name>
    <name type="common">Tick</name>
    <dbReference type="NCBI Taxonomy" id="266040"/>
    <lineage>
        <taxon>Eukaryota</taxon>
        <taxon>Metazoa</taxon>
        <taxon>Ecdysozoa</taxon>
        <taxon>Arthropoda</taxon>
        <taxon>Chelicerata</taxon>
        <taxon>Arachnida</taxon>
        <taxon>Acari</taxon>
        <taxon>Parasitiformes</taxon>
        <taxon>Ixodida</taxon>
        <taxon>Ixodoidea</taxon>
        <taxon>Ixodidae</taxon>
        <taxon>Hyalomminae</taxon>
        <taxon>Hyalomma</taxon>
    </lineage>
</organism>
<protein>
    <submittedName>
        <fullName evidence="1">Uncharacterized protein</fullName>
    </submittedName>
</protein>
<dbReference type="EMBL" id="CM023489">
    <property type="protein sequence ID" value="KAH6921871.1"/>
    <property type="molecule type" value="Genomic_DNA"/>
</dbReference>
<dbReference type="Proteomes" id="UP000821845">
    <property type="component" value="Chromosome 9"/>
</dbReference>
<reference evidence="1" key="1">
    <citation type="submission" date="2020-05" db="EMBL/GenBank/DDBJ databases">
        <title>Large-scale comparative analyses of tick genomes elucidate their genetic diversity and vector capacities.</title>
        <authorList>
            <person name="Jia N."/>
            <person name="Wang J."/>
            <person name="Shi W."/>
            <person name="Du L."/>
            <person name="Sun Y."/>
            <person name="Zhan W."/>
            <person name="Jiang J."/>
            <person name="Wang Q."/>
            <person name="Zhang B."/>
            <person name="Ji P."/>
            <person name="Sakyi L.B."/>
            <person name="Cui X."/>
            <person name="Yuan T."/>
            <person name="Jiang B."/>
            <person name="Yang W."/>
            <person name="Lam T.T.-Y."/>
            <person name="Chang Q."/>
            <person name="Ding S."/>
            <person name="Wang X."/>
            <person name="Zhu J."/>
            <person name="Ruan X."/>
            <person name="Zhao L."/>
            <person name="Wei J."/>
            <person name="Que T."/>
            <person name="Du C."/>
            <person name="Cheng J."/>
            <person name="Dai P."/>
            <person name="Han X."/>
            <person name="Huang E."/>
            <person name="Gao Y."/>
            <person name="Liu J."/>
            <person name="Shao H."/>
            <person name="Ye R."/>
            <person name="Li L."/>
            <person name="Wei W."/>
            <person name="Wang X."/>
            <person name="Wang C."/>
            <person name="Yang T."/>
            <person name="Huo Q."/>
            <person name="Li W."/>
            <person name="Guo W."/>
            <person name="Chen H."/>
            <person name="Zhou L."/>
            <person name="Ni X."/>
            <person name="Tian J."/>
            <person name="Zhou Y."/>
            <person name="Sheng Y."/>
            <person name="Liu T."/>
            <person name="Pan Y."/>
            <person name="Xia L."/>
            <person name="Li J."/>
            <person name="Zhao F."/>
            <person name="Cao W."/>
        </authorList>
    </citation>
    <scope>NUCLEOTIDE SEQUENCE</scope>
    <source>
        <strain evidence="1">Hyas-2018</strain>
    </source>
</reference>
<proteinExistence type="predicted"/>
<keyword evidence="2" id="KW-1185">Reference proteome</keyword>
<sequence length="480" mass="53441">MLSYLKKRIEANQGISISKLPGHMSQLPPDVRAKYGGNEEAIRKFLEEHSGVFVIDKSDRVFLRPVPSPARMTALEVTTEEVTALCNVSGKVLRIFPNFGFLTVEQPFKTTVYFDLKSFEEGRHTTLVSSGLSEGDCVTLDATRSVGHKASFKATRVERIGNGAATPSSTSKPAKEPSADGDNRLRNQSGIIHTVKPGYGFITFGPKKKNCAFFHSSVVDKALTKGNKNLADILTTKDRVHFDATPDDSKGSKWVKWKATRVWRVPPELDSAVNSDTDSGDEVFMSEDEADMESILKDDSDTESSDVNVEDYPVGYPDWEDNPEKPLPPGDQSSEKKSVSWTSRRMLSMIKGIFFKQSDKVGYVCSLDGNATACVVIPVVYHMGAQIKSFDELPWSSGIEQLVEVFFDAVEDDDMWVATLVWTGERPPRLPVNCSEHIFNAVRAMAKIRHTRRTSFAYHPAPSCLPTRSVKWKSSRRDKE</sequence>
<evidence type="ECO:0000313" key="2">
    <source>
        <dbReference type="Proteomes" id="UP000821845"/>
    </source>
</evidence>
<comment type="caution">
    <text evidence="1">The sequence shown here is derived from an EMBL/GenBank/DDBJ whole genome shotgun (WGS) entry which is preliminary data.</text>
</comment>
<name>A0ACB7RHI5_HYAAI</name>
<gene>
    <name evidence="1" type="ORF">HPB50_005602</name>
</gene>
<evidence type="ECO:0000313" key="1">
    <source>
        <dbReference type="EMBL" id="KAH6921871.1"/>
    </source>
</evidence>
<accession>A0ACB7RHI5</accession>